<keyword evidence="8" id="KW-0966">Cell projection</keyword>
<comment type="similarity">
    <text evidence="1 5">Belongs to the FliD family.</text>
</comment>
<gene>
    <name evidence="8" type="ORF">HXA33_00735</name>
</gene>
<dbReference type="GO" id="GO:0009421">
    <property type="term" value="C:bacterial-type flagellum filament cap"/>
    <property type="evidence" value="ECO:0007669"/>
    <property type="project" value="InterPro"/>
</dbReference>
<keyword evidence="8" id="KW-0969">Cilium</keyword>
<protein>
    <recommendedName>
        <fullName evidence="5">Flagellar hook-associated protein 2</fullName>
        <shortName evidence="5">HAP2</shortName>
    </recommendedName>
    <alternativeName>
        <fullName evidence="5">Flagellar cap protein</fullName>
    </alternativeName>
</protein>
<comment type="function">
    <text evidence="5">Required for morphogenesis and for the elongation of the flagellar filament by facilitating polymerization of the flagellin monomers at the tip of growing filament. Forms a capping structure, which prevents flagellin subunits (transported through the central channel of the flagellum) from leaking out without polymerization at the distal end.</text>
</comment>
<dbReference type="Pfam" id="PF07195">
    <property type="entry name" value="FliD_C"/>
    <property type="match status" value="1"/>
</dbReference>
<dbReference type="InterPro" id="IPR003481">
    <property type="entry name" value="FliD_N"/>
</dbReference>
<evidence type="ECO:0000259" key="6">
    <source>
        <dbReference type="Pfam" id="PF02465"/>
    </source>
</evidence>
<evidence type="ECO:0000256" key="1">
    <source>
        <dbReference type="ARBA" id="ARBA00009764"/>
    </source>
</evidence>
<dbReference type="InterPro" id="IPR040026">
    <property type="entry name" value="FliD"/>
</dbReference>
<reference evidence="8" key="1">
    <citation type="submission" date="2020-06" db="EMBL/GenBank/DDBJ databases">
        <title>Insight into the genomes of haloalkaliphilic bacilli from Kenyan soda lakes.</title>
        <authorList>
            <person name="Mwirichia R."/>
            <person name="Villamizar G.C."/>
            <person name="Poehlein A."/>
            <person name="Mugweru J."/>
            <person name="Kipnyargis A."/>
            <person name="Kiplimo D."/>
            <person name="Orwa P."/>
            <person name="Daniel R."/>
        </authorList>
    </citation>
    <scope>NUCLEOTIDE SEQUENCE</scope>
    <source>
        <strain evidence="8">B1096_S55</strain>
    </source>
</reference>
<feature type="domain" description="Flagellar hook-associated protein 2 N-terminal" evidence="6">
    <location>
        <begin position="10"/>
        <end position="109"/>
    </location>
</feature>
<evidence type="ECO:0000313" key="8">
    <source>
        <dbReference type="EMBL" id="MCR6095073.1"/>
    </source>
</evidence>
<comment type="caution">
    <text evidence="8">The sequence shown here is derived from an EMBL/GenBank/DDBJ whole genome shotgun (WGS) entry which is preliminary data.</text>
</comment>
<comment type="subcellular location">
    <subcellularLocation>
        <location evidence="5">Secreted</location>
    </subcellularLocation>
    <subcellularLocation>
        <location evidence="5">Bacterial flagellum</location>
    </subcellularLocation>
</comment>
<keyword evidence="5" id="KW-0964">Secreted</keyword>
<proteinExistence type="inferred from homology"/>
<evidence type="ECO:0000259" key="7">
    <source>
        <dbReference type="Pfam" id="PF07195"/>
    </source>
</evidence>
<evidence type="ECO:0000256" key="4">
    <source>
        <dbReference type="ARBA" id="ARBA00023143"/>
    </source>
</evidence>
<keyword evidence="3" id="KW-0175">Coiled coil</keyword>
<dbReference type="GO" id="GO:0009424">
    <property type="term" value="C:bacterial-type flagellum hook"/>
    <property type="evidence" value="ECO:0007669"/>
    <property type="project" value="UniProtKB-UniRule"/>
</dbReference>
<comment type="subunit">
    <text evidence="2 5">Homopentamer.</text>
</comment>
<keyword evidence="9" id="KW-1185">Reference proteome</keyword>
<dbReference type="NCBIfam" id="NF005833">
    <property type="entry name" value="PRK07737.1"/>
    <property type="match status" value="1"/>
</dbReference>
<feature type="domain" description="Flagellar hook-associated protein 2 C-terminal" evidence="7">
    <location>
        <begin position="259"/>
        <end position="539"/>
    </location>
</feature>
<keyword evidence="8" id="KW-0282">Flagellum</keyword>
<dbReference type="GO" id="GO:0071973">
    <property type="term" value="P:bacterial-type flagellum-dependent cell motility"/>
    <property type="evidence" value="ECO:0007669"/>
    <property type="project" value="TreeGrafter"/>
</dbReference>
<evidence type="ECO:0000256" key="2">
    <source>
        <dbReference type="ARBA" id="ARBA00011255"/>
    </source>
</evidence>
<evidence type="ECO:0000256" key="5">
    <source>
        <dbReference type="RuleBase" id="RU362066"/>
    </source>
</evidence>
<dbReference type="InterPro" id="IPR010809">
    <property type="entry name" value="FliD_C"/>
</dbReference>
<dbReference type="Pfam" id="PF02465">
    <property type="entry name" value="FliD_N"/>
    <property type="match status" value="1"/>
</dbReference>
<dbReference type="AlphaFoldDB" id="A0A9Q4FXV4"/>
<organism evidence="8 9">
    <name type="scientific">Salipaludibacillus agaradhaerens</name>
    <name type="common">Bacillus agaradhaerens</name>
    <dbReference type="NCBI Taxonomy" id="76935"/>
    <lineage>
        <taxon>Bacteria</taxon>
        <taxon>Bacillati</taxon>
        <taxon>Bacillota</taxon>
        <taxon>Bacilli</taxon>
        <taxon>Bacillales</taxon>
        <taxon>Bacillaceae</taxon>
    </lineage>
</organism>
<name>A0A9Q4FXV4_SALAG</name>
<evidence type="ECO:0000313" key="9">
    <source>
        <dbReference type="Proteomes" id="UP001057753"/>
    </source>
</evidence>
<dbReference type="PANTHER" id="PTHR30288">
    <property type="entry name" value="FLAGELLAR CAP/ASSEMBLY PROTEIN FLID"/>
    <property type="match status" value="1"/>
</dbReference>
<dbReference type="RefSeq" id="WP_257819730.1">
    <property type="nucleotide sequence ID" value="NZ_JABXYM010000001.1"/>
</dbReference>
<dbReference type="Proteomes" id="UP001057753">
    <property type="component" value="Unassembled WGS sequence"/>
</dbReference>
<dbReference type="PANTHER" id="PTHR30288:SF0">
    <property type="entry name" value="FLAGELLAR HOOK-ASSOCIATED PROTEIN 2"/>
    <property type="match status" value="1"/>
</dbReference>
<keyword evidence="4 5" id="KW-0975">Bacterial flagellum</keyword>
<evidence type="ECO:0000256" key="3">
    <source>
        <dbReference type="ARBA" id="ARBA00023054"/>
    </source>
</evidence>
<sequence length="553" mass="61238">MTMRLGGLASGIDTESMIKQLMQAERLPMQRLLQDKITMEWQQDAYREVNLLMTNFRNSLQVSNGGLMSRATFYQKAVTSSNSSVVTAVGTSNAQNATATIQVHNLAESATWQSTDGAFEMDSKFLTQRMGAWTEGDGPDIEWDADGKAVMSFSVTKPGETKPTEVNITINKTDTVNNVISRMNRSQVGFSTFVDQRADGTGKTVVSMAQTGEGADIRLVEDANGTNNAASFFASLGFNTAGGGESVSLNDTGHQATAGKNASFTYNGYQMERASNDFTVSGVTYTLHGTSNDPVRVTTATDTEAVFNSIMEFVDQYNEMIDKINGLLREENYRDYRPLTEEQRADMSEREIELWEEKARSGLLRNDPILSSAMNQLRSSIFGTVQNVDGVFNSLAQIGLTTSSDYRDGGKIVFDTRHMTMPDGTRLTGEARLRHAIENNPEDVYQLFNATGGTDANGNKIAGERGILGRVNDQLRTVTNRVTERAGREGRTLQQFALGRDILRVEDRITNFERRLQQIEARYWKQFTAMEKAVQEMNSQASQLFSMMGMGHQ</sequence>
<dbReference type="GO" id="GO:0007155">
    <property type="term" value="P:cell adhesion"/>
    <property type="evidence" value="ECO:0007669"/>
    <property type="project" value="InterPro"/>
</dbReference>
<dbReference type="GO" id="GO:0005576">
    <property type="term" value="C:extracellular region"/>
    <property type="evidence" value="ECO:0007669"/>
    <property type="project" value="UniProtKB-SubCell"/>
</dbReference>
<dbReference type="EMBL" id="JABXYM010000001">
    <property type="protein sequence ID" value="MCR6095073.1"/>
    <property type="molecule type" value="Genomic_DNA"/>
</dbReference>
<accession>A0A9Q4FXV4</accession>